<feature type="transmembrane region" description="Helical" evidence="1">
    <location>
        <begin position="38"/>
        <end position="60"/>
    </location>
</feature>
<accession>A0ABV5VKT2</accession>
<dbReference type="RefSeq" id="WP_247461829.1">
    <property type="nucleotide sequence ID" value="NZ_JBHMAR010000045.1"/>
</dbReference>
<organism evidence="2 3">
    <name type="scientific">Streptomyces thermocoprophilus</name>
    <dbReference type="NCBI Taxonomy" id="78356"/>
    <lineage>
        <taxon>Bacteria</taxon>
        <taxon>Bacillati</taxon>
        <taxon>Actinomycetota</taxon>
        <taxon>Actinomycetes</taxon>
        <taxon>Kitasatosporales</taxon>
        <taxon>Streptomycetaceae</taxon>
        <taxon>Streptomyces</taxon>
    </lineage>
</organism>
<name>A0ABV5VKT2_9ACTN</name>
<sequence>MDSGPAIFTGLVFGLFGTVLLTWTALRVRRGEPVALGVNRIASAALPAVVAAAALAVAVWCATRL</sequence>
<evidence type="ECO:0000313" key="2">
    <source>
        <dbReference type="EMBL" id="MFB9738312.1"/>
    </source>
</evidence>
<evidence type="ECO:0000256" key="1">
    <source>
        <dbReference type="SAM" id="Phobius"/>
    </source>
</evidence>
<feature type="transmembrane region" description="Helical" evidence="1">
    <location>
        <begin position="6"/>
        <end position="26"/>
    </location>
</feature>
<comment type="caution">
    <text evidence="2">The sequence shown here is derived from an EMBL/GenBank/DDBJ whole genome shotgun (WGS) entry which is preliminary data.</text>
</comment>
<keyword evidence="1" id="KW-0812">Transmembrane</keyword>
<keyword evidence="1" id="KW-0472">Membrane</keyword>
<gene>
    <name evidence="2" type="ORF">ACFFRO_24835</name>
</gene>
<keyword evidence="3" id="KW-1185">Reference proteome</keyword>
<proteinExistence type="predicted"/>
<protein>
    <submittedName>
        <fullName evidence="2">Uncharacterized protein</fullName>
    </submittedName>
</protein>
<keyword evidence="1" id="KW-1133">Transmembrane helix</keyword>
<dbReference type="Proteomes" id="UP001589703">
    <property type="component" value="Unassembled WGS sequence"/>
</dbReference>
<reference evidence="2 3" key="1">
    <citation type="submission" date="2024-09" db="EMBL/GenBank/DDBJ databases">
        <authorList>
            <person name="Sun Q."/>
            <person name="Mori K."/>
        </authorList>
    </citation>
    <scope>NUCLEOTIDE SEQUENCE [LARGE SCALE GENOMIC DNA]</scope>
    <source>
        <strain evidence="2 3">JCM 10918</strain>
    </source>
</reference>
<dbReference type="EMBL" id="JBHMAR010000045">
    <property type="protein sequence ID" value="MFB9738312.1"/>
    <property type="molecule type" value="Genomic_DNA"/>
</dbReference>
<evidence type="ECO:0000313" key="3">
    <source>
        <dbReference type="Proteomes" id="UP001589703"/>
    </source>
</evidence>